<sequence>MFHHDMDISRLMVYAQQIEETKLNEMNKEEKRARPDEQGQPRYKKRFYNQDSPMVNNDRVSNPNSQGGKGSGSSFERSICAKCGKQHLGRETNQASHDGLDPNAPKKNRFYVLQANKDKGAHSDEGTMVVKITWAQGEAKQLGQATASRPRPSPRLVVLTTDRGRSRGLDHRSLEVSWSSLRPLRAWHGGKAH</sequence>
<keyword evidence="3" id="KW-1185">Reference proteome</keyword>
<evidence type="ECO:0000313" key="2">
    <source>
        <dbReference type="EnsemblPlants" id="PGSC0003DMT400089629"/>
    </source>
</evidence>
<dbReference type="Gramene" id="PGSC0003DMT400089629">
    <property type="protein sequence ID" value="PGSC0003DMT400089629"/>
    <property type="gene ID" value="PGSC0003DMG400039200"/>
</dbReference>
<feature type="compositionally biased region" description="Polar residues" evidence="1">
    <location>
        <begin position="49"/>
        <end position="76"/>
    </location>
</feature>
<accession>M1DIJ9</accession>
<dbReference type="InParanoid" id="M1DIJ9"/>
<dbReference type="Proteomes" id="UP000011115">
    <property type="component" value="Unassembled WGS sequence"/>
</dbReference>
<dbReference type="AlphaFoldDB" id="M1DIJ9"/>
<organism evidence="2 3">
    <name type="scientific">Solanum tuberosum</name>
    <name type="common">Potato</name>
    <dbReference type="NCBI Taxonomy" id="4113"/>
    <lineage>
        <taxon>Eukaryota</taxon>
        <taxon>Viridiplantae</taxon>
        <taxon>Streptophyta</taxon>
        <taxon>Embryophyta</taxon>
        <taxon>Tracheophyta</taxon>
        <taxon>Spermatophyta</taxon>
        <taxon>Magnoliopsida</taxon>
        <taxon>eudicotyledons</taxon>
        <taxon>Gunneridae</taxon>
        <taxon>Pentapetalae</taxon>
        <taxon>asterids</taxon>
        <taxon>lamiids</taxon>
        <taxon>Solanales</taxon>
        <taxon>Solanaceae</taxon>
        <taxon>Solanoideae</taxon>
        <taxon>Solaneae</taxon>
        <taxon>Solanum</taxon>
    </lineage>
</organism>
<dbReference type="HOGENOM" id="CLU_043741_3_0_1"/>
<dbReference type="PaxDb" id="4113-PGSC0003DMT400089629"/>
<proteinExistence type="predicted"/>
<reference evidence="2" key="2">
    <citation type="submission" date="2015-06" db="UniProtKB">
        <authorList>
            <consortium name="EnsemblPlants"/>
        </authorList>
    </citation>
    <scope>IDENTIFICATION</scope>
    <source>
        <strain evidence="2">DM1-3 516 R44</strain>
    </source>
</reference>
<reference evidence="3" key="1">
    <citation type="journal article" date="2011" name="Nature">
        <title>Genome sequence and analysis of the tuber crop potato.</title>
        <authorList>
            <consortium name="The Potato Genome Sequencing Consortium"/>
        </authorList>
    </citation>
    <scope>NUCLEOTIDE SEQUENCE [LARGE SCALE GENOMIC DNA]</scope>
    <source>
        <strain evidence="3">cv. DM1-3 516 R44</strain>
    </source>
</reference>
<dbReference type="EnsemblPlants" id="PGSC0003DMT400089629">
    <property type="protein sequence ID" value="PGSC0003DMT400089629"/>
    <property type="gene ID" value="PGSC0003DMG400039200"/>
</dbReference>
<feature type="region of interest" description="Disordered" evidence="1">
    <location>
        <begin position="23"/>
        <end position="76"/>
    </location>
</feature>
<feature type="region of interest" description="Disordered" evidence="1">
    <location>
        <begin position="140"/>
        <end position="172"/>
    </location>
</feature>
<evidence type="ECO:0000313" key="3">
    <source>
        <dbReference type="Proteomes" id="UP000011115"/>
    </source>
</evidence>
<name>M1DIJ9_SOLTU</name>
<feature type="compositionally biased region" description="Basic and acidic residues" evidence="1">
    <location>
        <begin position="23"/>
        <end position="39"/>
    </location>
</feature>
<evidence type="ECO:0008006" key="4">
    <source>
        <dbReference type="Google" id="ProtNLM"/>
    </source>
</evidence>
<feature type="compositionally biased region" description="Basic and acidic residues" evidence="1">
    <location>
        <begin position="162"/>
        <end position="172"/>
    </location>
</feature>
<evidence type="ECO:0000256" key="1">
    <source>
        <dbReference type="SAM" id="MobiDB-lite"/>
    </source>
</evidence>
<protein>
    <recommendedName>
        <fullName evidence="4">Gag-pol polyprotein</fullName>
    </recommendedName>
</protein>